<evidence type="ECO:0000256" key="1">
    <source>
        <dbReference type="SAM" id="MobiDB-lite"/>
    </source>
</evidence>
<dbReference type="RefSeq" id="WP_184210342.1">
    <property type="nucleotide sequence ID" value="NZ_JACHIF010000007.1"/>
</dbReference>
<organism evidence="2 3">
    <name type="scientific">Prosthecobacter dejongeii</name>
    <dbReference type="NCBI Taxonomy" id="48465"/>
    <lineage>
        <taxon>Bacteria</taxon>
        <taxon>Pseudomonadati</taxon>
        <taxon>Verrucomicrobiota</taxon>
        <taxon>Verrucomicrobiia</taxon>
        <taxon>Verrucomicrobiales</taxon>
        <taxon>Verrucomicrobiaceae</taxon>
        <taxon>Prosthecobacter</taxon>
    </lineage>
</organism>
<feature type="compositionally biased region" description="Pro residues" evidence="1">
    <location>
        <begin position="78"/>
        <end position="89"/>
    </location>
</feature>
<dbReference type="AlphaFoldDB" id="A0A7W8DR88"/>
<sequence>MRYRLLQSLEDEKMCLDQDLDTNQFLLSIPIFDGNRQYLESYKLTPEEYWLASQDAAARQALTAKCRARENDDRMSQPLPPVRGEPCPPGKWRGSSLIQMSLDNGREFRVYEVFQKEQFAFGYDQKSQKYILQIRVDLPTVMSDVTSDESYEVTEEEVGQVLDDPEALIYLAAKCQTHNNDANLLGDMRVPRGSPCHVGKWP</sequence>
<proteinExistence type="predicted"/>
<feature type="region of interest" description="Disordered" evidence="1">
    <location>
        <begin position="69"/>
        <end position="90"/>
    </location>
</feature>
<comment type="caution">
    <text evidence="2">The sequence shown here is derived from an EMBL/GenBank/DDBJ whole genome shotgun (WGS) entry which is preliminary data.</text>
</comment>
<evidence type="ECO:0000313" key="3">
    <source>
        <dbReference type="Proteomes" id="UP000534294"/>
    </source>
</evidence>
<name>A0A7W8DR88_9BACT</name>
<accession>A0A7W8DR88</accession>
<evidence type="ECO:0000313" key="2">
    <source>
        <dbReference type="EMBL" id="MBB5039005.1"/>
    </source>
</evidence>
<reference evidence="2 3" key="1">
    <citation type="submission" date="2020-08" db="EMBL/GenBank/DDBJ databases">
        <title>Genomic Encyclopedia of Type Strains, Phase IV (KMG-IV): sequencing the most valuable type-strain genomes for metagenomic binning, comparative biology and taxonomic classification.</title>
        <authorList>
            <person name="Goeker M."/>
        </authorList>
    </citation>
    <scope>NUCLEOTIDE SEQUENCE [LARGE SCALE GENOMIC DNA]</scope>
    <source>
        <strain evidence="2 3">DSM 12251</strain>
    </source>
</reference>
<protein>
    <submittedName>
        <fullName evidence="2">Uncharacterized protein</fullName>
    </submittedName>
</protein>
<gene>
    <name evidence="2" type="ORF">HNQ64_003274</name>
</gene>
<keyword evidence="3" id="KW-1185">Reference proteome</keyword>
<dbReference type="Proteomes" id="UP000534294">
    <property type="component" value="Unassembled WGS sequence"/>
</dbReference>
<dbReference type="EMBL" id="JACHIF010000007">
    <property type="protein sequence ID" value="MBB5039005.1"/>
    <property type="molecule type" value="Genomic_DNA"/>
</dbReference>